<dbReference type="KEGG" id="bqy:MUS_3276"/>
<gene>
    <name evidence="2" type="primary">ytpP</name>
    <name evidence="2" type="ORF">MUS_3276</name>
</gene>
<proteinExistence type="predicted"/>
<dbReference type="CDD" id="cd02947">
    <property type="entry name" value="TRX_family"/>
    <property type="match status" value="1"/>
</dbReference>
<dbReference type="Gene3D" id="3.40.30.10">
    <property type="entry name" value="Glutaredoxin"/>
    <property type="match status" value="1"/>
</dbReference>
<protein>
    <submittedName>
        <fullName evidence="2">Thioredoxin H-type</fullName>
    </submittedName>
</protein>
<dbReference type="HOGENOM" id="CLU_090389_14_3_9"/>
<dbReference type="PANTHER" id="PTHR10438">
    <property type="entry name" value="THIOREDOXIN"/>
    <property type="match status" value="1"/>
</dbReference>
<dbReference type="InterPro" id="IPR013766">
    <property type="entry name" value="Thioredoxin_domain"/>
</dbReference>
<name>I2C936_BACAY</name>
<organism evidence="2 3">
    <name type="scientific">Bacillus amyloliquefaciens (strain Y2)</name>
    <name type="common">Bacillus amyloliquefaciens subsp. plantarum (strain B9601-Y2)</name>
    <dbReference type="NCBI Taxonomy" id="1155777"/>
    <lineage>
        <taxon>Bacteria</taxon>
        <taxon>Bacillati</taxon>
        <taxon>Bacillota</taxon>
        <taxon>Bacilli</taxon>
        <taxon>Bacillales</taxon>
        <taxon>Bacillaceae</taxon>
        <taxon>Bacillus</taxon>
        <taxon>Bacillus amyloliquefaciens group</taxon>
    </lineage>
</organism>
<dbReference type="EMBL" id="CP003332">
    <property type="protein sequence ID" value="AFJ63160.1"/>
    <property type="molecule type" value="Genomic_DNA"/>
</dbReference>
<accession>I2C936</accession>
<dbReference type="SUPFAM" id="SSF52833">
    <property type="entry name" value="Thioredoxin-like"/>
    <property type="match status" value="1"/>
</dbReference>
<dbReference type="Proteomes" id="UP000002878">
    <property type="component" value="Chromosome"/>
</dbReference>
<dbReference type="InterPro" id="IPR050620">
    <property type="entry name" value="Thioredoxin_H-type-like"/>
</dbReference>
<evidence type="ECO:0000259" key="1">
    <source>
        <dbReference type="PROSITE" id="PS51352"/>
    </source>
</evidence>
<sequence>MTMKKIESTEELQKAVQDDWAVFMFSADWCPDCRFVEPFLPELEADFPEFTYYYVDRDQFIDTCAEWEIYGIPSFIVFNGGKEVNRFVSKDRKTKEEIEQFLTDSLAKA</sequence>
<dbReference type="PANTHER" id="PTHR10438:SF468">
    <property type="entry name" value="THIOREDOXIN-1-RELATED"/>
    <property type="match status" value="1"/>
</dbReference>
<dbReference type="PROSITE" id="PS51352">
    <property type="entry name" value="THIOREDOXIN_2"/>
    <property type="match status" value="1"/>
</dbReference>
<evidence type="ECO:0000313" key="3">
    <source>
        <dbReference type="Proteomes" id="UP000002878"/>
    </source>
</evidence>
<dbReference type="InterPro" id="IPR036249">
    <property type="entry name" value="Thioredoxin-like_sf"/>
</dbReference>
<dbReference type="Pfam" id="PF00085">
    <property type="entry name" value="Thioredoxin"/>
    <property type="match status" value="1"/>
</dbReference>
<dbReference type="AlphaFoldDB" id="I2C936"/>
<feature type="domain" description="Thioredoxin" evidence="1">
    <location>
        <begin position="1"/>
        <end position="107"/>
    </location>
</feature>
<reference evidence="2 3" key="1">
    <citation type="journal article" date="2012" name="J. Biotechnol.">
        <title>Genome sequence of the plant growth promoting strain Bacillus amyloliquefaciens subsp. plantarum B9601-Y2 and expression of mersacidin and other secondary metabolites.</title>
        <authorList>
            <person name="He P."/>
            <person name="Hao K."/>
            <person name="Blom J."/>
            <person name="Ruckert C."/>
            <person name="Vater J."/>
            <person name="Mao Z."/>
            <person name="Wu Y."/>
            <person name="Hou M."/>
            <person name="He P."/>
            <person name="He Y."/>
            <person name="Borriss R."/>
        </authorList>
    </citation>
    <scope>NUCLEOTIDE SEQUENCE [LARGE SCALE GENOMIC DNA]</scope>
    <source>
        <strain evidence="2">Y2</strain>
    </source>
</reference>
<evidence type="ECO:0000313" key="2">
    <source>
        <dbReference type="EMBL" id="AFJ63160.1"/>
    </source>
</evidence>
<dbReference type="PATRIC" id="fig|1126211.3.peg.3121"/>